<dbReference type="Gene3D" id="3.30.460.10">
    <property type="entry name" value="Beta Polymerase, domain 2"/>
    <property type="match status" value="1"/>
</dbReference>
<evidence type="ECO:0000313" key="11">
    <source>
        <dbReference type="EMBL" id="PZQ19081.1"/>
    </source>
</evidence>
<feature type="domain" description="Poly A polymerase head" evidence="9">
    <location>
        <begin position="33"/>
        <end position="155"/>
    </location>
</feature>
<evidence type="ECO:0000256" key="2">
    <source>
        <dbReference type="ARBA" id="ARBA00022679"/>
    </source>
</evidence>
<gene>
    <name evidence="11" type="ORF">DI565_01440</name>
</gene>
<keyword evidence="6" id="KW-0547">Nucleotide-binding</keyword>
<evidence type="ECO:0000256" key="5">
    <source>
        <dbReference type="ARBA" id="ARBA00022723"/>
    </source>
</evidence>
<dbReference type="GO" id="GO:0046872">
    <property type="term" value="F:metal ion binding"/>
    <property type="evidence" value="ECO:0007669"/>
    <property type="project" value="UniProtKB-KW"/>
</dbReference>
<evidence type="ECO:0000259" key="10">
    <source>
        <dbReference type="Pfam" id="PF12627"/>
    </source>
</evidence>
<dbReference type="GO" id="GO:0016779">
    <property type="term" value="F:nucleotidyltransferase activity"/>
    <property type="evidence" value="ECO:0007669"/>
    <property type="project" value="UniProtKB-KW"/>
</dbReference>
<dbReference type="InterPro" id="IPR050264">
    <property type="entry name" value="Bact_CCA-adding_enz_type3_sf"/>
</dbReference>
<accession>A0A2W5KPW8</accession>
<dbReference type="Gene3D" id="1.10.3090.10">
    <property type="entry name" value="cca-adding enzyme, domain 2"/>
    <property type="match status" value="1"/>
</dbReference>
<dbReference type="InterPro" id="IPR032828">
    <property type="entry name" value="PolyA_RNA-bd"/>
</dbReference>
<comment type="similarity">
    <text evidence="8">Belongs to the tRNA nucleotidyltransferase/poly(A) polymerase family.</text>
</comment>
<comment type="caution">
    <text evidence="11">The sequence shown here is derived from an EMBL/GenBank/DDBJ whole genome shotgun (WGS) entry which is preliminary data.</text>
</comment>
<evidence type="ECO:0000256" key="1">
    <source>
        <dbReference type="ARBA" id="ARBA00001946"/>
    </source>
</evidence>
<name>A0A2W5KPW8_ANCNO</name>
<keyword evidence="5" id="KW-0479">Metal-binding</keyword>
<evidence type="ECO:0000256" key="4">
    <source>
        <dbReference type="ARBA" id="ARBA00022695"/>
    </source>
</evidence>
<dbReference type="SUPFAM" id="SSF81301">
    <property type="entry name" value="Nucleotidyltransferase"/>
    <property type="match status" value="1"/>
</dbReference>
<dbReference type="CDD" id="cd05398">
    <property type="entry name" value="NT_ClassII-CCAase"/>
    <property type="match status" value="1"/>
</dbReference>
<keyword evidence="4" id="KW-0548">Nucleotidyltransferase</keyword>
<keyword evidence="3" id="KW-0819">tRNA processing</keyword>
<dbReference type="PANTHER" id="PTHR46173:SF1">
    <property type="entry name" value="CCA TRNA NUCLEOTIDYLTRANSFERASE 1, MITOCHONDRIAL"/>
    <property type="match status" value="1"/>
</dbReference>
<keyword evidence="8" id="KW-0694">RNA-binding</keyword>
<dbReference type="InterPro" id="IPR002646">
    <property type="entry name" value="PolA_pol_head_dom"/>
</dbReference>
<protein>
    <submittedName>
        <fullName evidence="11">CCA tRNA nucleotidyltransferase</fullName>
    </submittedName>
</protein>
<proteinExistence type="inferred from homology"/>
<dbReference type="GO" id="GO:0008033">
    <property type="term" value="P:tRNA processing"/>
    <property type="evidence" value="ECO:0007669"/>
    <property type="project" value="UniProtKB-KW"/>
</dbReference>
<evidence type="ECO:0000256" key="3">
    <source>
        <dbReference type="ARBA" id="ARBA00022694"/>
    </source>
</evidence>
<evidence type="ECO:0000256" key="7">
    <source>
        <dbReference type="ARBA" id="ARBA00022842"/>
    </source>
</evidence>
<sequence length="417" mass="44907">MSEATTRLADAGWLERRPLAELLAVLDRDGEEARIAGGAVRDALLGATISDLDLAATATPDEVTRRAEAAGWKVSPTGIGHGTVTVVISGEPFEVTTLRRDVETNGRRAVVGFSRDWAEDAARRDLTINGLYLSRDGVVHDHVGGLRDLEARRVRFIGDARARIREDYLRTLRFFRFHARFAEGAPDREGFAAAVAEREGLRRLSAERVRAELMKLLVARRAPKTVLAMAGAGLFAPLVGGVPRPSRLARFALLDAAAPDPLLRLAALFQATAEDAERLKERLRLSNAEGARLAAIGDMTPGLDPAKGEGDARAALYRLGSRAFRDRALLAWADAGAGPEDEVWAALAALPDCWTAPKLPVAAADLMARGLTPGPEIGRRLKAIEERWLAEGLPTGRSEIEALIDDAMRSSSGERAG</sequence>
<evidence type="ECO:0000259" key="9">
    <source>
        <dbReference type="Pfam" id="PF01743"/>
    </source>
</evidence>
<dbReference type="Pfam" id="PF01743">
    <property type="entry name" value="PolyA_pol"/>
    <property type="match status" value="1"/>
</dbReference>
<dbReference type="AlphaFoldDB" id="A0A2W5KPW8"/>
<dbReference type="Pfam" id="PF12627">
    <property type="entry name" value="PolyA_pol_RNAbd"/>
    <property type="match status" value="1"/>
</dbReference>
<evidence type="ECO:0000313" key="12">
    <source>
        <dbReference type="Proteomes" id="UP000249577"/>
    </source>
</evidence>
<dbReference type="EMBL" id="QFPN01000001">
    <property type="protein sequence ID" value="PZQ19081.1"/>
    <property type="molecule type" value="Genomic_DNA"/>
</dbReference>
<dbReference type="GO" id="GO:0000166">
    <property type="term" value="F:nucleotide binding"/>
    <property type="evidence" value="ECO:0007669"/>
    <property type="project" value="UniProtKB-KW"/>
</dbReference>
<evidence type="ECO:0000256" key="8">
    <source>
        <dbReference type="RuleBase" id="RU003953"/>
    </source>
</evidence>
<evidence type="ECO:0000256" key="6">
    <source>
        <dbReference type="ARBA" id="ARBA00022741"/>
    </source>
</evidence>
<dbReference type="PANTHER" id="PTHR46173">
    <property type="entry name" value="CCA TRNA NUCLEOTIDYLTRANSFERASE 1, MITOCHONDRIAL"/>
    <property type="match status" value="1"/>
</dbReference>
<dbReference type="GO" id="GO:0000049">
    <property type="term" value="F:tRNA binding"/>
    <property type="evidence" value="ECO:0007669"/>
    <property type="project" value="TreeGrafter"/>
</dbReference>
<comment type="cofactor">
    <cofactor evidence="1">
        <name>Mg(2+)</name>
        <dbReference type="ChEBI" id="CHEBI:18420"/>
    </cofactor>
</comment>
<keyword evidence="2 8" id="KW-0808">Transferase</keyword>
<feature type="domain" description="tRNA nucleotidyltransferase/poly(A) polymerase RNA and SrmB- binding" evidence="10">
    <location>
        <begin position="193"/>
        <end position="238"/>
    </location>
</feature>
<reference evidence="11 12" key="1">
    <citation type="submission" date="2017-08" db="EMBL/GenBank/DDBJ databases">
        <title>Infants hospitalized years apart are colonized by the same room-sourced microbial strains.</title>
        <authorList>
            <person name="Brooks B."/>
            <person name="Olm M.R."/>
            <person name="Firek B.A."/>
            <person name="Baker R."/>
            <person name="Thomas B.C."/>
            <person name="Morowitz M.J."/>
            <person name="Banfield J.F."/>
        </authorList>
    </citation>
    <scope>NUCLEOTIDE SEQUENCE [LARGE SCALE GENOMIC DNA]</scope>
    <source>
        <strain evidence="11">S2_005_003_R2_43</strain>
    </source>
</reference>
<dbReference type="SUPFAM" id="SSF81891">
    <property type="entry name" value="Poly A polymerase C-terminal region-like"/>
    <property type="match status" value="1"/>
</dbReference>
<organism evidence="11 12">
    <name type="scientific">Ancylobacter novellus</name>
    <name type="common">Thiobacillus novellus</name>
    <dbReference type="NCBI Taxonomy" id="921"/>
    <lineage>
        <taxon>Bacteria</taxon>
        <taxon>Pseudomonadati</taxon>
        <taxon>Pseudomonadota</taxon>
        <taxon>Alphaproteobacteria</taxon>
        <taxon>Hyphomicrobiales</taxon>
        <taxon>Xanthobacteraceae</taxon>
        <taxon>Ancylobacter</taxon>
    </lineage>
</organism>
<dbReference type="InterPro" id="IPR043519">
    <property type="entry name" value="NT_sf"/>
</dbReference>
<dbReference type="Proteomes" id="UP000249577">
    <property type="component" value="Unassembled WGS sequence"/>
</dbReference>
<keyword evidence="7" id="KW-0460">Magnesium</keyword>